<dbReference type="InterPro" id="IPR001138">
    <property type="entry name" value="Zn2Cys6_DnaBD"/>
</dbReference>
<dbReference type="GO" id="GO:0004040">
    <property type="term" value="F:amidase activity"/>
    <property type="evidence" value="ECO:0007669"/>
    <property type="project" value="UniProtKB-EC"/>
</dbReference>
<feature type="domain" description="Zn(2)-C6 fungal-type" evidence="6">
    <location>
        <begin position="528"/>
        <end position="558"/>
    </location>
</feature>
<keyword evidence="4" id="KW-0378">Hydrolase</keyword>
<dbReference type="Pfam" id="PF01425">
    <property type="entry name" value="Amidase"/>
    <property type="match status" value="1"/>
</dbReference>
<dbReference type="EC" id="3.5.1.4" evidence="3"/>
<dbReference type="Gene3D" id="3.90.1300.10">
    <property type="entry name" value="Amidase signature (AS) domain"/>
    <property type="match status" value="1"/>
</dbReference>
<reference evidence="7" key="1">
    <citation type="submission" date="2021-12" db="EMBL/GenBank/DDBJ databases">
        <title>Comparative genomics, transcriptomics and evolutionary studies reveal genomic signatures of adaptation to plant cell wall in hemibiotrophic fungi.</title>
        <authorList>
            <consortium name="DOE Joint Genome Institute"/>
            <person name="Baroncelli R."/>
            <person name="Diaz J.F."/>
            <person name="Benocci T."/>
            <person name="Peng M."/>
            <person name="Battaglia E."/>
            <person name="Haridas S."/>
            <person name="Andreopoulos W."/>
            <person name="Labutti K."/>
            <person name="Pangilinan J."/>
            <person name="Floch G.L."/>
            <person name="Makela M.R."/>
            <person name="Henrissat B."/>
            <person name="Grigoriev I.V."/>
            <person name="Crouch J.A."/>
            <person name="De Vries R.P."/>
            <person name="Sukno S.A."/>
            <person name="Thon M.R."/>
        </authorList>
    </citation>
    <scope>NUCLEOTIDE SEQUENCE</scope>
    <source>
        <strain evidence="7">CBS 112980</strain>
    </source>
</reference>
<dbReference type="PROSITE" id="PS00571">
    <property type="entry name" value="AMIDASES"/>
    <property type="match status" value="1"/>
</dbReference>
<organism evidence="7 8">
    <name type="scientific">Glomerella acutata</name>
    <name type="common">Colletotrichum acutatum</name>
    <dbReference type="NCBI Taxonomy" id="27357"/>
    <lineage>
        <taxon>Eukaryota</taxon>
        <taxon>Fungi</taxon>
        <taxon>Dikarya</taxon>
        <taxon>Ascomycota</taxon>
        <taxon>Pezizomycotina</taxon>
        <taxon>Sordariomycetes</taxon>
        <taxon>Hypocreomycetidae</taxon>
        <taxon>Glomerellales</taxon>
        <taxon>Glomerellaceae</taxon>
        <taxon>Colletotrichum</taxon>
        <taxon>Colletotrichum acutatum species complex</taxon>
    </lineage>
</organism>
<dbReference type="PROSITE" id="PS00463">
    <property type="entry name" value="ZN2_CY6_FUNGAL_1"/>
    <property type="match status" value="1"/>
</dbReference>
<accession>A0AAD8U762</accession>
<dbReference type="InterPro" id="IPR036864">
    <property type="entry name" value="Zn2-C6_fun-type_DNA-bd_sf"/>
</dbReference>
<evidence type="ECO:0000313" key="8">
    <source>
        <dbReference type="Proteomes" id="UP001244207"/>
    </source>
</evidence>
<dbReference type="Pfam" id="PF00172">
    <property type="entry name" value="Zn_clus"/>
    <property type="match status" value="1"/>
</dbReference>
<dbReference type="GO" id="GO:0000981">
    <property type="term" value="F:DNA-binding transcription factor activity, RNA polymerase II-specific"/>
    <property type="evidence" value="ECO:0007669"/>
    <property type="project" value="InterPro"/>
</dbReference>
<gene>
    <name evidence="7" type="ORF">BDZ83DRAFT_713660</name>
</gene>
<comment type="caution">
    <text evidence="7">The sequence shown here is derived from an EMBL/GenBank/DDBJ whole genome shotgun (WGS) entry which is preliminary data.</text>
</comment>
<evidence type="ECO:0000313" key="7">
    <source>
        <dbReference type="EMBL" id="KAK1705334.1"/>
    </source>
</evidence>
<evidence type="ECO:0000256" key="5">
    <source>
        <dbReference type="ARBA" id="ARBA00023242"/>
    </source>
</evidence>
<dbReference type="SMART" id="SM00066">
    <property type="entry name" value="GAL4"/>
    <property type="match status" value="1"/>
</dbReference>
<comment type="catalytic activity">
    <reaction evidence="1">
        <text>a monocarboxylic acid amide + H2O = a monocarboxylate + NH4(+)</text>
        <dbReference type="Rhea" id="RHEA:12020"/>
        <dbReference type="ChEBI" id="CHEBI:15377"/>
        <dbReference type="ChEBI" id="CHEBI:28938"/>
        <dbReference type="ChEBI" id="CHEBI:35757"/>
        <dbReference type="ChEBI" id="CHEBI:83628"/>
        <dbReference type="EC" id="3.5.1.4"/>
    </reaction>
</comment>
<dbReference type="InterPro" id="IPR036928">
    <property type="entry name" value="AS_sf"/>
</dbReference>
<comment type="similarity">
    <text evidence="2">Belongs to the amidase family.</text>
</comment>
<sequence>MGSLAPASWELKADKLRKILKDSLNPKWLLAPEDLPPSSQLNISKFIDTCKLLTPQEQEITACSGTELVSRMAAGKLTAVETVTAFLKRAHVAHQLTNFATEFLVDDALAAAANLDATFQVTGKIVGPLHGLPISIKEHIGLKGKIVHSAYVAWADNVAQEDALVLRLAAKAGAVFHVRTNVPQSCMHLDCSNPIYGTTVNPYNRNLTSGGSSGGEGACLGLRGSVLGLGTDIGGSVRGPAAFCGCYGLRTTALRNPYKGICLPGLGQESIKCILGPLANSISDIQLFEDVVLNQEPWDEETSLVPLPWKKMNPYQPGQFTIGVIWDDGMVHPHPPVIRGLKNAVDKLKAAGVKVVDFEPYKHSEGAEIIELLYFPDAAETQKEVLAEGGEPVAPLTEWAFHYSKPEPLTIRENWELNLRREAFREEYHKVMKDRGIDFILCPAYVGVAAKCGTPQYWHYTTIWNILDQPSITFPTGLHVDPTVDVVDADYKPRSATDEREYKKYIPEAFVDAPIALQLAAKLRTKTGCSTCKKRRVKCGEEKPVCRACVASGRGCTWPSSDDMYDRRHRCRRSFSDDRTLPSPSSWSEESIISLELRELPDLEQELTHHYLNVFLSVLLLTTVRERDLEGYGSQVMSMMLRSESVKCAVLAACASNKYMLLRARRYHDAALGYYFRAVELVNRALHDLGASTKGPGDPLLTTVVYLYLYDMWGPPDETLDARKHVDGAMNLLKLRYEDTYSPMSMSRPLHRINTESVLYQAFLLAMRKPFAPNFHVDEQFLDRSEHVLKARKLFDILSEGDSPVLGLPLPLYRLITDLIDVLNSPKHPTEAFLIRMREEMETWEGLVLVEDGEASCHSSMTSFHKDAVTLFVLGASLLLDYIAEFSFANHTSSPQVPRTTKDSLNPLHQTRSAPRWQVQRAFEILRRPAAYETWTRCFLGAWPMLILGYSVTSSGDISLIRRVLTQMIERMGYGEIQRILDDLEGVWTKRAEEIQRESVVMSAIERTCAV</sequence>
<dbReference type="RefSeq" id="XP_060357602.1">
    <property type="nucleotide sequence ID" value="XM_060511641.1"/>
</dbReference>
<dbReference type="Proteomes" id="UP001244207">
    <property type="component" value="Unassembled WGS sequence"/>
</dbReference>
<dbReference type="InterPro" id="IPR020556">
    <property type="entry name" value="Amidase_CS"/>
</dbReference>
<dbReference type="AlphaFoldDB" id="A0AAD8U762"/>
<evidence type="ECO:0000256" key="2">
    <source>
        <dbReference type="ARBA" id="ARBA00009199"/>
    </source>
</evidence>
<proteinExistence type="inferred from homology"/>
<keyword evidence="5" id="KW-0539">Nucleus</keyword>
<dbReference type="InterPro" id="IPR021858">
    <property type="entry name" value="Fun_TF"/>
</dbReference>
<dbReference type="GO" id="GO:0008270">
    <property type="term" value="F:zinc ion binding"/>
    <property type="evidence" value="ECO:0007669"/>
    <property type="project" value="InterPro"/>
</dbReference>
<evidence type="ECO:0000256" key="4">
    <source>
        <dbReference type="ARBA" id="ARBA00022801"/>
    </source>
</evidence>
<evidence type="ECO:0000259" key="6">
    <source>
        <dbReference type="PROSITE" id="PS50048"/>
    </source>
</evidence>
<dbReference type="SUPFAM" id="SSF57701">
    <property type="entry name" value="Zn2/Cys6 DNA-binding domain"/>
    <property type="match status" value="1"/>
</dbReference>
<dbReference type="CDD" id="cd00067">
    <property type="entry name" value="GAL4"/>
    <property type="match status" value="1"/>
</dbReference>
<protein>
    <recommendedName>
        <fullName evidence="3">amidase</fullName>
        <ecNumber evidence="3">3.5.1.4</ecNumber>
    </recommendedName>
</protein>
<dbReference type="InterPro" id="IPR023631">
    <property type="entry name" value="Amidase_dom"/>
</dbReference>
<dbReference type="GeneID" id="85395539"/>
<name>A0AAD8U762_GLOAC</name>
<dbReference type="SUPFAM" id="SSF75304">
    <property type="entry name" value="Amidase signature (AS) enzymes"/>
    <property type="match status" value="1"/>
</dbReference>
<dbReference type="PANTHER" id="PTHR46072">
    <property type="entry name" value="AMIDASE-RELATED-RELATED"/>
    <property type="match status" value="1"/>
</dbReference>
<dbReference type="PROSITE" id="PS50048">
    <property type="entry name" value="ZN2_CY6_FUNGAL_2"/>
    <property type="match status" value="1"/>
</dbReference>
<evidence type="ECO:0000256" key="1">
    <source>
        <dbReference type="ARBA" id="ARBA00001311"/>
    </source>
</evidence>
<dbReference type="Pfam" id="PF11951">
    <property type="entry name" value="Fungal_trans_2"/>
    <property type="match status" value="1"/>
</dbReference>
<dbReference type="PANTHER" id="PTHR46072:SF4">
    <property type="entry name" value="AMIDASE C550.07-RELATED"/>
    <property type="match status" value="1"/>
</dbReference>
<dbReference type="EMBL" id="JAHMHS010000243">
    <property type="protein sequence ID" value="KAK1705334.1"/>
    <property type="molecule type" value="Genomic_DNA"/>
</dbReference>
<keyword evidence="8" id="KW-1185">Reference proteome</keyword>
<dbReference type="Gene3D" id="4.10.240.10">
    <property type="entry name" value="Zn(2)-C6 fungal-type DNA-binding domain"/>
    <property type="match status" value="1"/>
</dbReference>
<evidence type="ECO:0000256" key="3">
    <source>
        <dbReference type="ARBA" id="ARBA00012922"/>
    </source>
</evidence>